<evidence type="ECO:0000313" key="1">
    <source>
        <dbReference type="EMBL" id="MBH3441357.1"/>
    </source>
</evidence>
<sequence>MTSQSEIQLTHPSGALYMAEPKGQEEWILSWPEGSRRFFGNRREATSELKREVSARPAAWDSECAHDLTTYHGMIGAYRRLLQANPGKALVIEHESFAILLGENYVANCGAYHDGAPYIDHSCDLLESWWESRGCWCWDETPEQSASRVLNPVFVDID</sequence>
<accession>A0A2X2BYQ3</accession>
<dbReference type="AlphaFoldDB" id="A0A2X2BYQ3"/>
<evidence type="ECO:0000313" key="4">
    <source>
        <dbReference type="Proteomes" id="UP000638986"/>
    </source>
</evidence>
<dbReference type="RefSeq" id="WP_073450799.1">
    <property type="nucleotide sequence ID" value="NZ_FQYS01000024.1"/>
</dbReference>
<dbReference type="Proteomes" id="UP000250443">
    <property type="component" value="Unassembled WGS sequence"/>
</dbReference>
<organism evidence="2 3">
    <name type="scientific">Pseudomonas luteola</name>
    <dbReference type="NCBI Taxonomy" id="47886"/>
    <lineage>
        <taxon>Bacteria</taxon>
        <taxon>Pseudomonadati</taxon>
        <taxon>Pseudomonadota</taxon>
        <taxon>Gammaproteobacteria</taxon>
        <taxon>Pseudomonadales</taxon>
        <taxon>Pseudomonadaceae</taxon>
        <taxon>Pseudomonas</taxon>
    </lineage>
</organism>
<dbReference type="EMBL" id="UAUF01000002">
    <property type="protein sequence ID" value="SPZ00234.1"/>
    <property type="molecule type" value="Genomic_DNA"/>
</dbReference>
<reference evidence="2 3" key="1">
    <citation type="submission" date="2018-06" db="EMBL/GenBank/DDBJ databases">
        <authorList>
            <consortium name="Pathogen Informatics"/>
            <person name="Doyle S."/>
        </authorList>
    </citation>
    <scope>NUCLEOTIDE SEQUENCE [LARGE SCALE GENOMIC DNA]</scope>
    <source>
        <strain evidence="2 3">NCTC11842</strain>
    </source>
</reference>
<evidence type="ECO:0000313" key="3">
    <source>
        <dbReference type="Proteomes" id="UP000250443"/>
    </source>
</evidence>
<protein>
    <submittedName>
        <fullName evidence="2">Uncharacterized protein</fullName>
    </submittedName>
</protein>
<gene>
    <name evidence="1" type="ORF">I5Q09_22000</name>
    <name evidence="2" type="ORF">NCTC11842_00379</name>
</gene>
<dbReference type="Proteomes" id="UP000638986">
    <property type="component" value="Unassembled WGS sequence"/>
</dbReference>
<dbReference type="EMBL" id="JADTXM010000020">
    <property type="protein sequence ID" value="MBH3441357.1"/>
    <property type="molecule type" value="Genomic_DNA"/>
</dbReference>
<evidence type="ECO:0000313" key="2">
    <source>
        <dbReference type="EMBL" id="SPZ00234.1"/>
    </source>
</evidence>
<reference evidence="1 4" key="2">
    <citation type="submission" date="2020-11" db="EMBL/GenBank/DDBJ databases">
        <title>Enhanced detection system for hospital associated transmission using whole genome sequencing surveillance.</title>
        <authorList>
            <person name="Harrison L.H."/>
            <person name="Van Tyne D."/>
            <person name="Marsh J.W."/>
            <person name="Griffith M.P."/>
            <person name="Snyder D.J."/>
            <person name="Cooper V.S."/>
            <person name="Mustapha M."/>
        </authorList>
    </citation>
    <scope>NUCLEOTIDE SEQUENCE [LARGE SCALE GENOMIC DNA]</scope>
    <source>
        <strain evidence="1 4">PSB00013</strain>
    </source>
</reference>
<proteinExistence type="predicted"/>
<name>A0A2X2BYQ3_PSELU</name>